<gene>
    <name evidence="1" type="ORF">PILCRDRAFT_815940</name>
</gene>
<evidence type="ECO:0000313" key="1">
    <source>
        <dbReference type="EMBL" id="KIM86692.1"/>
    </source>
</evidence>
<evidence type="ECO:0000313" key="2">
    <source>
        <dbReference type="Proteomes" id="UP000054166"/>
    </source>
</evidence>
<accession>A0A0C3CAH8</accession>
<dbReference type="InParanoid" id="A0A0C3CAH8"/>
<reference evidence="1 2" key="1">
    <citation type="submission" date="2014-04" db="EMBL/GenBank/DDBJ databases">
        <authorList>
            <consortium name="DOE Joint Genome Institute"/>
            <person name="Kuo A."/>
            <person name="Tarkka M."/>
            <person name="Buscot F."/>
            <person name="Kohler A."/>
            <person name="Nagy L.G."/>
            <person name="Floudas D."/>
            <person name="Copeland A."/>
            <person name="Barry K.W."/>
            <person name="Cichocki N."/>
            <person name="Veneault-Fourrey C."/>
            <person name="LaButti K."/>
            <person name="Lindquist E.A."/>
            <person name="Lipzen A."/>
            <person name="Lundell T."/>
            <person name="Morin E."/>
            <person name="Murat C."/>
            <person name="Sun H."/>
            <person name="Tunlid A."/>
            <person name="Henrissat B."/>
            <person name="Grigoriev I.V."/>
            <person name="Hibbett D.S."/>
            <person name="Martin F."/>
            <person name="Nordberg H.P."/>
            <person name="Cantor M.N."/>
            <person name="Hua S.X."/>
        </authorList>
    </citation>
    <scope>NUCLEOTIDE SEQUENCE [LARGE SCALE GENOMIC DNA]</scope>
    <source>
        <strain evidence="1 2">F 1598</strain>
    </source>
</reference>
<name>A0A0C3CAH8_PILCF</name>
<proteinExistence type="predicted"/>
<dbReference type="AlphaFoldDB" id="A0A0C3CAH8"/>
<keyword evidence="2" id="KW-1185">Reference proteome</keyword>
<organism evidence="1 2">
    <name type="scientific">Piloderma croceum (strain F 1598)</name>
    <dbReference type="NCBI Taxonomy" id="765440"/>
    <lineage>
        <taxon>Eukaryota</taxon>
        <taxon>Fungi</taxon>
        <taxon>Dikarya</taxon>
        <taxon>Basidiomycota</taxon>
        <taxon>Agaricomycotina</taxon>
        <taxon>Agaricomycetes</taxon>
        <taxon>Agaricomycetidae</taxon>
        <taxon>Atheliales</taxon>
        <taxon>Atheliaceae</taxon>
        <taxon>Piloderma</taxon>
    </lineage>
</organism>
<dbReference type="EMBL" id="KN832981">
    <property type="protein sequence ID" value="KIM86692.1"/>
    <property type="molecule type" value="Genomic_DNA"/>
</dbReference>
<sequence length="52" mass="6077">MNDTYLDRLLRVAVHLKGYGIYGHRSITSPNWTPHTSIPGIRYHCELLKRLI</sequence>
<dbReference type="Proteomes" id="UP000054166">
    <property type="component" value="Unassembled WGS sequence"/>
</dbReference>
<reference evidence="2" key="2">
    <citation type="submission" date="2015-01" db="EMBL/GenBank/DDBJ databases">
        <title>Evolutionary Origins and Diversification of the Mycorrhizal Mutualists.</title>
        <authorList>
            <consortium name="DOE Joint Genome Institute"/>
            <consortium name="Mycorrhizal Genomics Consortium"/>
            <person name="Kohler A."/>
            <person name="Kuo A."/>
            <person name="Nagy L.G."/>
            <person name="Floudas D."/>
            <person name="Copeland A."/>
            <person name="Barry K.W."/>
            <person name="Cichocki N."/>
            <person name="Veneault-Fourrey C."/>
            <person name="LaButti K."/>
            <person name="Lindquist E.A."/>
            <person name="Lipzen A."/>
            <person name="Lundell T."/>
            <person name="Morin E."/>
            <person name="Murat C."/>
            <person name="Riley R."/>
            <person name="Ohm R."/>
            <person name="Sun H."/>
            <person name="Tunlid A."/>
            <person name="Henrissat B."/>
            <person name="Grigoriev I.V."/>
            <person name="Hibbett D.S."/>
            <person name="Martin F."/>
        </authorList>
    </citation>
    <scope>NUCLEOTIDE SEQUENCE [LARGE SCALE GENOMIC DNA]</scope>
    <source>
        <strain evidence="2">F 1598</strain>
    </source>
</reference>
<protein>
    <submittedName>
        <fullName evidence="1">Uncharacterized protein</fullName>
    </submittedName>
</protein>
<dbReference type="HOGENOM" id="CLU_3088025_0_0_1"/>